<evidence type="ECO:0000313" key="3">
    <source>
        <dbReference type="Proteomes" id="UP000501780"/>
    </source>
</evidence>
<accession>A0A6H0KP92</accession>
<feature type="transmembrane region" description="Helical" evidence="1">
    <location>
        <begin position="12"/>
        <end position="30"/>
    </location>
</feature>
<feature type="transmembrane region" description="Helical" evidence="1">
    <location>
        <begin position="42"/>
        <end position="61"/>
    </location>
</feature>
<dbReference type="Pfam" id="PF17555">
    <property type="entry name" value="TssN"/>
    <property type="match status" value="1"/>
</dbReference>
<protein>
    <submittedName>
        <fullName evidence="2">TssN family type VI secretion system protein</fullName>
    </submittedName>
</protein>
<dbReference type="RefSeq" id="WP_167963121.1">
    <property type="nucleotide sequence ID" value="NZ_CP050831.1"/>
</dbReference>
<dbReference type="AlphaFoldDB" id="A0A6H0KP92"/>
<dbReference type="EMBL" id="CP050831">
    <property type="protein sequence ID" value="QIU94841.1"/>
    <property type="molecule type" value="Genomic_DNA"/>
</dbReference>
<proteinExistence type="predicted"/>
<dbReference type="KEGG" id="bfc:BacF7301_12115"/>
<keyword evidence="1" id="KW-0812">Transmembrane</keyword>
<evidence type="ECO:0000313" key="2">
    <source>
        <dbReference type="EMBL" id="QIU94841.1"/>
    </source>
</evidence>
<keyword evidence="3" id="KW-1185">Reference proteome</keyword>
<keyword evidence="1" id="KW-0472">Membrane</keyword>
<dbReference type="Proteomes" id="UP000501780">
    <property type="component" value="Chromosome"/>
</dbReference>
<dbReference type="InterPro" id="IPR035177">
    <property type="entry name" value="TssN"/>
</dbReference>
<evidence type="ECO:0000256" key="1">
    <source>
        <dbReference type="SAM" id="Phobius"/>
    </source>
</evidence>
<name>A0A6H0KP92_9BACE</name>
<reference evidence="2 3" key="1">
    <citation type="submission" date="2020-03" db="EMBL/GenBank/DDBJ databases">
        <title>Genomic analysis of Bacteroides faecium CBA7301.</title>
        <authorList>
            <person name="Kim J."/>
            <person name="Roh S.W."/>
        </authorList>
    </citation>
    <scope>NUCLEOTIDE SEQUENCE [LARGE SCALE GENOMIC DNA]</scope>
    <source>
        <strain evidence="2 3">CBA7301</strain>
    </source>
</reference>
<organism evidence="2 3">
    <name type="scientific">Bacteroides faecium</name>
    <dbReference type="NCBI Taxonomy" id="2715212"/>
    <lineage>
        <taxon>Bacteria</taxon>
        <taxon>Pseudomonadati</taxon>
        <taxon>Bacteroidota</taxon>
        <taxon>Bacteroidia</taxon>
        <taxon>Bacteroidales</taxon>
        <taxon>Bacteroidaceae</taxon>
        <taxon>Bacteroides</taxon>
    </lineage>
</organism>
<keyword evidence="1" id="KW-1133">Transmembrane helix</keyword>
<feature type="transmembrane region" description="Helical" evidence="1">
    <location>
        <begin position="67"/>
        <end position="87"/>
    </location>
</feature>
<gene>
    <name evidence="2" type="ORF">BacF7301_12115</name>
</gene>
<feature type="transmembrane region" description="Helical" evidence="1">
    <location>
        <begin position="99"/>
        <end position="121"/>
    </location>
</feature>
<sequence length="289" mass="33764">MDTYLNGIIANYLLMPLIAVVMGGIAIVVAKKNHFLTKKMILYFLSGCVILVLPSISGLFVYNFMPYGYILLQLFYFITGGLNLLIMDTVFEDSVKKHYIFEISFITVMTVAGMAFFSVFFNLCNKLHYGIWASTCLLPFLFPSVYRKACRSFWDIPVEVYKLWLYSSEQEYHGQEEPEYQPMFVIDVELTRKPGDTDPFRLTAKVSGNMNFGQWFKCLLDEYNKKTPSNPVQCYNGQEDYGWVFYVKHSYFHARRYIDPEMTFSANKLKREYTVVARRVFVTDKEKKN</sequence>